<dbReference type="GO" id="GO:0008270">
    <property type="term" value="F:zinc ion binding"/>
    <property type="evidence" value="ECO:0007669"/>
    <property type="project" value="TreeGrafter"/>
</dbReference>
<dbReference type="PANTHER" id="PTHR34535">
    <property type="entry name" value="HYDROGENASE MATURATION FACTOR HYPA"/>
    <property type="match status" value="1"/>
</dbReference>
<evidence type="ECO:0000256" key="3">
    <source>
        <dbReference type="ARBA" id="ARBA00022833"/>
    </source>
</evidence>
<dbReference type="AlphaFoldDB" id="A0A5K7ZB70"/>
<reference evidence="4 5" key="1">
    <citation type="submission" date="2019-11" db="EMBL/GenBank/DDBJ databases">
        <title>Comparative genomics of hydrocarbon-degrading Desulfosarcina strains.</title>
        <authorList>
            <person name="Watanabe M."/>
            <person name="Kojima H."/>
            <person name="Fukui M."/>
        </authorList>
    </citation>
    <scope>NUCLEOTIDE SEQUENCE [LARGE SCALE GENOMIC DNA]</scope>
    <source>
        <strain evidence="4 5">PP31</strain>
    </source>
</reference>
<dbReference type="Gene3D" id="3.30.2320.80">
    <property type="match status" value="1"/>
</dbReference>
<name>A0A5K7ZB70_9BACT</name>
<evidence type="ECO:0000256" key="2">
    <source>
        <dbReference type="ARBA" id="ARBA00022723"/>
    </source>
</evidence>
<dbReference type="GO" id="GO:0016151">
    <property type="term" value="F:nickel cation binding"/>
    <property type="evidence" value="ECO:0007669"/>
    <property type="project" value="InterPro"/>
</dbReference>
<dbReference type="RefSeq" id="WP_170302321.1">
    <property type="nucleotide sequence ID" value="NZ_AP021875.1"/>
</dbReference>
<evidence type="ECO:0000313" key="5">
    <source>
        <dbReference type="Proteomes" id="UP000427769"/>
    </source>
</evidence>
<dbReference type="GO" id="GO:0051604">
    <property type="term" value="P:protein maturation"/>
    <property type="evidence" value="ECO:0007669"/>
    <property type="project" value="InterPro"/>
</dbReference>
<dbReference type="InterPro" id="IPR000688">
    <property type="entry name" value="HypA/HybF"/>
</dbReference>
<dbReference type="KEGG" id="dwd:DSCW_31110"/>
<keyword evidence="2" id="KW-0479">Metal-binding</keyword>
<dbReference type="Proteomes" id="UP000427769">
    <property type="component" value="Chromosome"/>
</dbReference>
<keyword evidence="5" id="KW-1185">Reference proteome</keyword>
<evidence type="ECO:0008006" key="6">
    <source>
        <dbReference type="Google" id="ProtNLM"/>
    </source>
</evidence>
<keyword evidence="1" id="KW-0533">Nickel</keyword>
<accession>A0A5K7ZB70</accession>
<dbReference type="PANTHER" id="PTHR34535:SF3">
    <property type="entry name" value="HYDROGENASE MATURATION FACTOR HYPA"/>
    <property type="match status" value="1"/>
</dbReference>
<protein>
    <recommendedName>
        <fullName evidence="6">Hydrogenase maturation factor HypA</fullName>
    </recommendedName>
</protein>
<proteinExistence type="predicted"/>
<dbReference type="EMBL" id="AP021875">
    <property type="protein sequence ID" value="BBO75694.1"/>
    <property type="molecule type" value="Genomic_DNA"/>
</dbReference>
<sequence length="135" mass="14306">MHEEPYTQAMLDLALEEAGGRRITEIRLGVGRFSAIVPASVEVFFRYLSAGTLAERARLIFETVPVELTCTACGKIVTADIPSQVPIHPALGALLKKGCGCSLGKLTITGGLGFDLIDLTLSDHDPILPDGEAGK</sequence>
<dbReference type="Pfam" id="PF01155">
    <property type="entry name" value="HypA"/>
    <property type="match status" value="1"/>
</dbReference>
<keyword evidence="3" id="KW-0862">Zinc</keyword>
<organism evidence="4 5">
    <name type="scientific">Desulfosarcina widdelii</name>
    <dbReference type="NCBI Taxonomy" id="947919"/>
    <lineage>
        <taxon>Bacteria</taxon>
        <taxon>Pseudomonadati</taxon>
        <taxon>Thermodesulfobacteriota</taxon>
        <taxon>Desulfobacteria</taxon>
        <taxon>Desulfobacterales</taxon>
        <taxon>Desulfosarcinaceae</taxon>
        <taxon>Desulfosarcina</taxon>
    </lineage>
</organism>
<evidence type="ECO:0000313" key="4">
    <source>
        <dbReference type="EMBL" id="BBO75694.1"/>
    </source>
</evidence>
<gene>
    <name evidence="4" type="ORF">DSCW_31110</name>
</gene>
<evidence type="ECO:0000256" key="1">
    <source>
        <dbReference type="ARBA" id="ARBA00022596"/>
    </source>
</evidence>